<dbReference type="PANTHER" id="PTHR12726:SF0">
    <property type="entry name" value="CERAMIDE GLUCOSYLTRANSFERASE"/>
    <property type="match status" value="1"/>
</dbReference>
<comment type="caution">
    <text evidence="10">The sequence shown here is derived from an EMBL/GenBank/DDBJ whole genome shotgun (WGS) entry which is preliminary data.</text>
</comment>
<dbReference type="InterPro" id="IPR017835">
    <property type="entry name" value="Hopen-assoc_HpnI"/>
</dbReference>
<dbReference type="InterPro" id="IPR025993">
    <property type="entry name" value="Ceramide_glucosylTrfase"/>
</dbReference>
<evidence type="ECO:0000256" key="8">
    <source>
        <dbReference type="ARBA" id="ARBA00023136"/>
    </source>
</evidence>
<dbReference type="InterPro" id="IPR029044">
    <property type="entry name" value="Nucleotide-diphossugar_trans"/>
</dbReference>
<evidence type="ECO:0000256" key="9">
    <source>
        <dbReference type="SAM" id="Phobius"/>
    </source>
</evidence>
<keyword evidence="5" id="KW-0808">Transferase</keyword>
<dbReference type="Pfam" id="PF13506">
    <property type="entry name" value="Glyco_transf_21"/>
    <property type="match status" value="1"/>
</dbReference>
<keyword evidence="4" id="KW-0328">Glycosyltransferase</keyword>
<dbReference type="Gene3D" id="3.90.550.10">
    <property type="entry name" value="Spore Coat Polysaccharide Biosynthesis Protein SpsA, Chain A"/>
    <property type="match status" value="1"/>
</dbReference>
<comment type="subcellular location">
    <subcellularLocation>
        <location evidence="1">Membrane</location>
        <topology evidence="1">Multi-pass membrane protein</topology>
    </subcellularLocation>
</comment>
<keyword evidence="6 9" id="KW-0812">Transmembrane</keyword>
<dbReference type="GO" id="GO:0016020">
    <property type="term" value="C:membrane"/>
    <property type="evidence" value="ECO:0007669"/>
    <property type="project" value="UniProtKB-SubCell"/>
</dbReference>
<dbReference type="Proteomes" id="UP000239724">
    <property type="component" value="Unassembled WGS sequence"/>
</dbReference>
<evidence type="ECO:0000256" key="4">
    <source>
        <dbReference type="ARBA" id="ARBA00022676"/>
    </source>
</evidence>
<evidence type="ECO:0000256" key="5">
    <source>
        <dbReference type="ARBA" id="ARBA00022679"/>
    </source>
</evidence>
<evidence type="ECO:0000313" key="10">
    <source>
        <dbReference type="EMBL" id="PPQ38170.1"/>
    </source>
</evidence>
<evidence type="ECO:0000256" key="2">
    <source>
        <dbReference type="ARBA" id="ARBA00004760"/>
    </source>
</evidence>
<proteinExistence type="predicted"/>
<evidence type="ECO:0008006" key="12">
    <source>
        <dbReference type="Google" id="ProtNLM"/>
    </source>
</evidence>
<comment type="pathway">
    <text evidence="3">Sphingolipid metabolism.</text>
</comment>
<dbReference type="OrthoDB" id="9814255at2"/>
<evidence type="ECO:0000256" key="6">
    <source>
        <dbReference type="ARBA" id="ARBA00022692"/>
    </source>
</evidence>
<comment type="pathway">
    <text evidence="2">Lipid metabolism; sphingolipid metabolism.</text>
</comment>
<dbReference type="GO" id="GO:0006679">
    <property type="term" value="P:glucosylceramide biosynthetic process"/>
    <property type="evidence" value="ECO:0007669"/>
    <property type="project" value="TreeGrafter"/>
</dbReference>
<organism evidence="10 11">
    <name type="scientific">Rhodopila globiformis</name>
    <name type="common">Rhodopseudomonas globiformis</name>
    <dbReference type="NCBI Taxonomy" id="1071"/>
    <lineage>
        <taxon>Bacteria</taxon>
        <taxon>Pseudomonadati</taxon>
        <taxon>Pseudomonadota</taxon>
        <taxon>Alphaproteobacteria</taxon>
        <taxon>Acetobacterales</taxon>
        <taxon>Acetobacteraceae</taxon>
        <taxon>Rhodopila</taxon>
    </lineage>
</organism>
<evidence type="ECO:0000313" key="11">
    <source>
        <dbReference type="Proteomes" id="UP000239724"/>
    </source>
</evidence>
<reference evidence="10 11" key="1">
    <citation type="journal article" date="2018" name="Arch. Microbiol.">
        <title>New insights into the metabolic potential of the phototrophic purple bacterium Rhodopila globiformis DSM 161(T) from its draft genome sequence and evidence for a vanadium-dependent nitrogenase.</title>
        <authorList>
            <person name="Imhoff J.F."/>
            <person name="Rahn T."/>
            <person name="Kunzel S."/>
            <person name="Neulinger S.C."/>
        </authorList>
    </citation>
    <scope>NUCLEOTIDE SEQUENCE [LARGE SCALE GENOMIC DNA]</scope>
    <source>
        <strain evidence="10 11">DSM 161</strain>
    </source>
</reference>
<sequence>MVMTVPAWIAAACCGIGLAQALVAARLVTRFARRPRGEPASRPPVTILKPLHGDEPLLEQALATACRQDYPRWQVVFGVQDAGDPAAAVVERLRTRFPDCDIALVIDPALHGENRKVGNLINMLPAARHDVLVIADSDVHVRPDYLDRLMAALEQPGVGLVTTIYAGLPSSRRLPALLGATQITHGFLPGAVLARALGRQDSLGATMCLRRQDLARCGGFRALVDHLADDAVLGHRVAALGQTVALAGTVPLTTVPEDTMRALFRHELRWARTIRALEPGGFAASVLQYPLAWALLAVALAGGAAWAVGVFALAWIIRAVAASMIDRALAPQWNGEAPAVPAFRCPAWLLPARDLLSVAVMLASYGGRRVDWRGYGLLADTPQPPGAADVTFRSIEEFNAQ</sequence>
<keyword evidence="7 9" id="KW-1133">Transmembrane helix</keyword>
<keyword evidence="8 9" id="KW-0472">Membrane</keyword>
<name>A0A2S6NN40_RHOGL</name>
<dbReference type="CDD" id="cd02520">
    <property type="entry name" value="Glucosylceramide_synthase"/>
    <property type="match status" value="1"/>
</dbReference>
<protein>
    <recommendedName>
        <fullName evidence="12">Ceramide glucosyltransferase</fullName>
    </recommendedName>
</protein>
<dbReference type="GO" id="GO:0008120">
    <property type="term" value="F:ceramide glucosyltransferase activity"/>
    <property type="evidence" value="ECO:0007669"/>
    <property type="project" value="TreeGrafter"/>
</dbReference>
<gene>
    <name evidence="10" type="ORF">CCS01_02655</name>
</gene>
<dbReference type="EMBL" id="NHRY01000042">
    <property type="protein sequence ID" value="PPQ38170.1"/>
    <property type="molecule type" value="Genomic_DNA"/>
</dbReference>
<dbReference type="NCBIfam" id="TIGR03472">
    <property type="entry name" value="HpnI"/>
    <property type="match status" value="1"/>
</dbReference>
<feature type="transmembrane region" description="Helical" evidence="9">
    <location>
        <begin position="291"/>
        <end position="317"/>
    </location>
</feature>
<dbReference type="SUPFAM" id="SSF53448">
    <property type="entry name" value="Nucleotide-diphospho-sugar transferases"/>
    <property type="match status" value="1"/>
</dbReference>
<keyword evidence="11" id="KW-1185">Reference proteome</keyword>
<evidence type="ECO:0000256" key="1">
    <source>
        <dbReference type="ARBA" id="ARBA00004141"/>
    </source>
</evidence>
<evidence type="ECO:0000256" key="3">
    <source>
        <dbReference type="ARBA" id="ARBA00004991"/>
    </source>
</evidence>
<accession>A0A2S6NN40</accession>
<dbReference type="AlphaFoldDB" id="A0A2S6NN40"/>
<dbReference type="PANTHER" id="PTHR12726">
    <property type="entry name" value="CERAMIDE GLUCOSYLTRANSFERASE"/>
    <property type="match status" value="1"/>
</dbReference>
<evidence type="ECO:0000256" key="7">
    <source>
        <dbReference type="ARBA" id="ARBA00022989"/>
    </source>
</evidence>